<dbReference type="SUPFAM" id="SSF81383">
    <property type="entry name" value="F-box domain"/>
    <property type="match status" value="1"/>
</dbReference>
<dbReference type="SMART" id="SM00256">
    <property type="entry name" value="FBOX"/>
    <property type="match status" value="1"/>
</dbReference>
<evidence type="ECO:0000313" key="3">
    <source>
        <dbReference type="Proteomes" id="UP001311915"/>
    </source>
</evidence>
<name>A0AAV9MII0_9SOLN</name>
<sequence length="89" mass="10394">MLNKHHSLPEDLVVDILLRLPLKTLARFKCVCKHWCAFIKSMNFIEKHFLHKNNCALLLVCNLKVSKEEHTLLYSPCFLKKIVSSVCEK</sequence>
<dbReference type="AlphaFoldDB" id="A0AAV9MII0"/>
<feature type="domain" description="F-box" evidence="1">
    <location>
        <begin position="8"/>
        <end position="48"/>
    </location>
</feature>
<accession>A0AAV9MII0</accession>
<comment type="caution">
    <text evidence="2">The sequence shown here is derived from an EMBL/GenBank/DDBJ whole genome shotgun (WGS) entry which is preliminary data.</text>
</comment>
<dbReference type="InterPro" id="IPR036047">
    <property type="entry name" value="F-box-like_dom_sf"/>
</dbReference>
<dbReference type="EMBL" id="JAWPEI010000001">
    <property type="protein sequence ID" value="KAK4737218.1"/>
    <property type="molecule type" value="Genomic_DNA"/>
</dbReference>
<evidence type="ECO:0000259" key="1">
    <source>
        <dbReference type="SMART" id="SM00256"/>
    </source>
</evidence>
<dbReference type="PANTHER" id="PTHR31672:SF13">
    <property type="entry name" value="F-BOX PROTEIN CPR30-LIKE"/>
    <property type="match status" value="1"/>
</dbReference>
<organism evidence="2 3">
    <name type="scientific">Solanum pinnatisectum</name>
    <name type="common">tansyleaf nightshade</name>
    <dbReference type="NCBI Taxonomy" id="50273"/>
    <lineage>
        <taxon>Eukaryota</taxon>
        <taxon>Viridiplantae</taxon>
        <taxon>Streptophyta</taxon>
        <taxon>Embryophyta</taxon>
        <taxon>Tracheophyta</taxon>
        <taxon>Spermatophyta</taxon>
        <taxon>Magnoliopsida</taxon>
        <taxon>eudicotyledons</taxon>
        <taxon>Gunneridae</taxon>
        <taxon>Pentapetalae</taxon>
        <taxon>asterids</taxon>
        <taxon>lamiids</taxon>
        <taxon>Solanales</taxon>
        <taxon>Solanaceae</taxon>
        <taxon>Solanoideae</taxon>
        <taxon>Solaneae</taxon>
        <taxon>Solanum</taxon>
    </lineage>
</organism>
<dbReference type="InterPro" id="IPR001810">
    <property type="entry name" value="F-box_dom"/>
</dbReference>
<keyword evidence="3" id="KW-1185">Reference proteome</keyword>
<dbReference type="CDD" id="cd22157">
    <property type="entry name" value="F-box_AtFBW1-like"/>
    <property type="match status" value="1"/>
</dbReference>
<dbReference type="Pfam" id="PF00646">
    <property type="entry name" value="F-box"/>
    <property type="match status" value="1"/>
</dbReference>
<dbReference type="InterPro" id="IPR050796">
    <property type="entry name" value="SCF_F-box_component"/>
</dbReference>
<proteinExistence type="predicted"/>
<evidence type="ECO:0000313" key="2">
    <source>
        <dbReference type="EMBL" id="KAK4737218.1"/>
    </source>
</evidence>
<protein>
    <recommendedName>
        <fullName evidence="1">F-box domain-containing protein</fullName>
    </recommendedName>
</protein>
<reference evidence="2 3" key="1">
    <citation type="submission" date="2023-10" db="EMBL/GenBank/DDBJ databases">
        <title>Genome-Wide Identification Analysis in wild type Solanum Pinnatisectum Reveals Some Genes Defensing Phytophthora Infestans.</title>
        <authorList>
            <person name="Sun C."/>
        </authorList>
    </citation>
    <scope>NUCLEOTIDE SEQUENCE [LARGE SCALE GENOMIC DNA]</scope>
    <source>
        <strain evidence="2">LQN</strain>
        <tissue evidence="2">Leaf</tissue>
    </source>
</reference>
<dbReference type="PANTHER" id="PTHR31672">
    <property type="entry name" value="BNACNNG10540D PROTEIN"/>
    <property type="match status" value="1"/>
</dbReference>
<gene>
    <name evidence="2" type="ORF">R3W88_000915</name>
</gene>
<dbReference type="Gene3D" id="1.20.1280.50">
    <property type="match status" value="1"/>
</dbReference>
<dbReference type="Proteomes" id="UP001311915">
    <property type="component" value="Unassembled WGS sequence"/>
</dbReference>